<protein>
    <recommendedName>
        <fullName evidence="5">Cytochrome oxidase maturation protein, cbb3-type</fullName>
    </recommendedName>
</protein>
<proteinExistence type="predicted"/>
<dbReference type="PANTHER" id="PTHR41532">
    <property type="entry name" value="FIXS PROTEIN"/>
    <property type="match status" value="1"/>
</dbReference>
<accession>A0A1B3BCY9</accession>
<dbReference type="InterPro" id="IPR004714">
    <property type="entry name" value="Cyt_oxidase_maturation_cbb3"/>
</dbReference>
<evidence type="ECO:0000313" key="4">
    <source>
        <dbReference type="Proteomes" id="UP000094147"/>
    </source>
</evidence>
<dbReference type="Proteomes" id="UP000094147">
    <property type="component" value="Chromosome"/>
</dbReference>
<dbReference type="EMBL" id="CP012418">
    <property type="protein sequence ID" value="AOE50597.1"/>
    <property type="molecule type" value="Genomic_DNA"/>
</dbReference>
<dbReference type="PANTHER" id="PTHR41532:SF1">
    <property type="entry name" value="FIXS PROTEIN"/>
    <property type="match status" value="1"/>
</dbReference>
<feature type="compositionally biased region" description="Acidic residues" evidence="1">
    <location>
        <begin position="46"/>
        <end position="55"/>
    </location>
</feature>
<feature type="region of interest" description="Disordered" evidence="1">
    <location>
        <begin position="42"/>
        <end position="73"/>
    </location>
</feature>
<dbReference type="KEGG" id="ksd:KS2013_1888"/>
<keyword evidence="2" id="KW-1133">Transmembrane helix</keyword>
<keyword evidence="2" id="KW-0812">Transmembrane</keyword>
<evidence type="ECO:0008006" key="5">
    <source>
        <dbReference type="Google" id="ProtNLM"/>
    </source>
</evidence>
<feature type="transmembrane region" description="Helical" evidence="2">
    <location>
        <begin position="6"/>
        <end position="26"/>
    </location>
</feature>
<evidence type="ECO:0000256" key="2">
    <source>
        <dbReference type="SAM" id="Phobius"/>
    </source>
</evidence>
<name>A0A1B3BCY9_9GAMM</name>
<keyword evidence="4" id="KW-1185">Reference proteome</keyword>
<feature type="compositionally biased region" description="Low complexity" evidence="1">
    <location>
        <begin position="56"/>
        <end position="66"/>
    </location>
</feature>
<dbReference type="NCBIfam" id="TIGR00847">
    <property type="entry name" value="ccoS"/>
    <property type="match status" value="1"/>
</dbReference>
<dbReference type="STRING" id="1144748.KS2013_1888"/>
<reference evidence="4" key="1">
    <citation type="submission" date="2015-08" db="EMBL/GenBank/DDBJ databases">
        <authorList>
            <person name="Kim K.M."/>
        </authorList>
    </citation>
    <scope>NUCLEOTIDE SEQUENCE [LARGE SCALE GENOMIC DNA]</scope>
    <source>
        <strain evidence="4">KCTC 23892</strain>
    </source>
</reference>
<dbReference type="AlphaFoldDB" id="A0A1B3BCY9"/>
<keyword evidence="2" id="KW-0472">Membrane</keyword>
<organism evidence="3 4">
    <name type="scientific">Kangiella sediminilitoris</name>
    <dbReference type="NCBI Taxonomy" id="1144748"/>
    <lineage>
        <taxon>Bacteria</taxon>
        <taxon>Pseudomonadati</taxon>
        <taxon>Pseudomonadota</taxon>
        <taxon>Gammaproteobacteria</taxon>
        <taxon>Kangiellales</taxon>
        <taxon>Kangiellaceae</taxon>
        <taxon>Kangiella</taxon>
    </lineage>
</organism>
<evidence type="ECO:0000313" key="3">
    <source>
        <dbReference type="EMBL" id="AOE50597.1"/>
    </source>
</evidence>
<gene>
    <name evidence="3" type="ORF">KS2013_1888</name>
</gene>
<dbReference type="RefSeq" id="WP_068993053.1">
    <property type="nucleotide sequence ID" value="NZ_CP012418.1"/>
</dbReference>
<sequence>MDAIFLLIPITFILLIVAIAVFFWAVNNDQYSDLDKEAHRIIFDQESPEEDDAEEQQQSASNQNSSDKAKADD</sequence>
<dbReference type="Pfam" id="PF03597">
    <property type="entry name" value="FixS"/>
    <property type="match status" value="1"/>
</dbReference>
<evidence type="ECO:0000256" key="1">
    <source>
        <dbReference type="SAM" id="MobiDB-lite"/>
    </source>
</evidence>